<dbReference type="Gene3D" id="3.30.420.40">
    <property type="match status" value="1"/>
</dbReference>
<dbReference type="InterPro" id="IPR018484">
    <property type="entry name" value="FGGY_N"/>
</dbReference>
<feature type="domain" description="Carbohydrate kinase FGGY C-terminal" evidence="5">
    <location>
        <begin position="279"/>
        <end position="488"/>
    </location>
</feature>
<comment type="similarity">
    <text evidence="1">Belongs to the FGGY kinase family.</text>
</comment>
<sequence length="544" mass="56575">MTQYFIGVDVGTGSARAGVFTENGNLLASAKRPIRIWHEAGSIVEQSSEQIWKAVCGSVKEAIASAGITATSIAGVGFDATCSLVVVKADGAPVAVGPCGDPDRNIIVWMDHRAAGEAAEINSGNHGVLRYVGGSISPEMETPKLLWLKRNLPRSFGAADHFFDLADYLTWRATGSLSRSVCTVTCKWTYLAHEKRWDAAYFKAVGLEELAAEGFSRIGTDIVEPGTALANGLTEAAALDLGLPIGTSVGAALIDAHAGGVGTLGGDGADSGSKVQSRLAYVFGTSACSMASSDNPIFVGGVWGPYYSAMIPGLWLTEGGQSAAGAAIDHLVTMHPASAEARAKAEMEGVSLVAWLDRKATELSPDLTRAVELARSIHVVPEFLGNRSPHADPDARAVIAGIGLEIEIADLISLYIAGLCGIGYGLRQLLETLSRDGIEIGTIVASGGAAQSNLVRQLLADATNAPVAIANTDEPVLLGAAMLGAVAAGRYHSLLEAMKAMSSLSATFSPAGGTIGSLHERRYRAFELLQSADREIRRFAAVGG</sequence>
<evidence type="ECO:0000256" key="2">
    <source>
        <dbReference type="ARBA" id="ARBA00022679"/>
    </source>
</evidence>
<keyword evidence="2" id="KW-0808">Transferase</keyword>
<evidence type="ECO:0000259" key="4">
    <source>
        <dbReference type="Pfam" id="PF00370"/>
    </source>
</evidence>
<dbReference type="SUPFAM" id="SSF53067">
    <property type="entry name" value="Actin-like ATPase domain"/>
    <property type="match status" value="2"/>
</dbReference>
<name>A0A7W6ZR63_9HYPH</name>
<reference evidence="6 7" key="1">
    <citation type="submission" date="2020-08" db="EMBL/GenBank/DDBJ databases">
        <title>Genomic Encyclopedia of Type Strains, Phase IV (KMG-V): Genome sequencing to study the core and pangenomes of soil and plant-associated prokaryotes.</title>
        <authorList>
            <person name="Whitman W."/>
        </authorList>
    </citation>
    <scope>NUCLEOTIDE SEQUENCE [LARGE SCALE GENOMIC DNA]</scope>
    <source>
        <strain evidence="6 7">SEMIA 492</strain>
    </source>
</reference>
<dbReference type="RefSeq" id="WP_028750018.1">
    <property type="nucleotide sequence ID" value="NZ_JACIIG010000002.1"/>
</dbReference>
<dbReference type="OrthoDB" id="9805576at2"/>
<dbReference type="InterPro" id="IPR018485">
    <property type="entry name" value="FGGY_C"/>
</dbReference>
<dbReference type="Pfam" id="PF00370">
    <property type="entry name" value="FGGY_N"/>
    <property type="match status" value="1"/>
</dbReference>
<keyword evidence="3 6" id="KW-0418">Kinase</keyword>
<evidence type="ECO:0000259" key="5">
    <source>
        <dbReference type="Pfam" id="PF02782"/>
    </source>
</evidence>
<dbReference type="GO" id="GO:0019321">
    <property type="term" value="P:pentose metabolic process"/>
    <property type="evidence" value="ECO:0007669"/>
    <property type="project" value="TreeGrafter"/>
</dbReference>
<dbReference type="EMBL" id="JACIIG010000002">
    <property type="protein sequence ID" value="MBB4567233.1"/>
    <property type="molecule type" value="Genomic_DNA"/>
</dbReference>
<dbReference type="InterPro" id="IPR000577">
    <property type="entry name" value="Carb_kinase_FGGY"/>
</dbReference>
<dbReference type="Proteomes" id="UP000543836">
    <property type="component" value="Unassembled WGS sequence"/>
</dbReference>
<dbReference type="CDD" id="cd07782">
    <property type="entry name" value="ASKHA_NBD_FGGY_D-RBK"/>
    <property type="match status" value="1"/>
</dbReference>
<dbReference type="GO" id="GO:0005737">
    <property type="term" value="C:cytoplasm"/>
    <property type="evidence" value="ECO:0007669"/>
    <property type="project" value="TreeGrafter"/>
</dbReference>
<keyword evidence="7" id="KW-1185">Reference proteome</keyword>
<dbReference type="InterPro" id="IPR043129">
    <property type="entry name" value="ATPase_NBD"/>
</dbReference>
<evidence type="ECO:0000313" key="6">
    <source>
        <dbReference type="EMBL" id="MBB4567233.1"/>
    </source>
</evidence>
<dbReference type="InterPro" id="IPR006003">
    <property type="entry name" value="FGGY_RbtK-like"/>
</dbReference>
<evidence type="ECO:0000256" key="1">
    <source>
        <dbReference type="ARBA" id="ARBA00009156"/>
    </source>
</evidence>
<protein>
    <submittedName>
        <fullName evidence="6">FGGY-family pentulose kinase</fullName>
    </submittedName>
</protein>
<dbReference type="PIRSF" id="PIRSF000538">
    <property type="entry name" value="GlpK"/>
    <property type="match status" value="1"/>
</dbReference>
<dbReference type="AlphaFoldDB" id="A0A7W6ZR63"/>
<dbReference type="Gene3D" id="1.20.58.2240">
    <property type="match status" value="1"/>
</dbReference>
<accession>A0A7W6ZR63</accession>
<dbReference type="FunFam" id="3.30.420.40:FF:000101">
    <property type="entry name" value="FGGY carbohydrate kinase domain-containing protein"/>
    <property type="match status" value="1"/>
</dbReference>
<dbReference type="PANTHER" id="PTHR43435:SF4">
    <property type="entry name" value="FGGY CARBOHYDRATE KINASE DOMAIN-CONTAINING PROTEIN"/>
    <property type="match status" value="1"/>
</dbReference>
<feature type="domain" description="Carbohydrate kinase FGGY N-terminal" evidence="4">
    <location>
        <begin position="4"/>
        <end position="262"/>
    </location>
</feature>
<dbReference type="Pfam" id="PF02782">
    <property type="entry name" value="FGGY_C"/>
    <property type="match status" value="1"/>
</dbReference>
<gene>
    <name evidence="6" type="ORF">GGE60_001334</name>
</gene>
<proteinExistence type="inferred from homology"/>
<evidence type="ECO:0000256" key="3">
    <source>
        <dbReference type="ARBA" id="ARBA00022777"/>
    </source>
</evidence>
<dbReference type="NCBIfam" id="TIGR01315">
    <property type="entry name" value="5C_CHO_kinase"/>
    <property type="match status" value="1"/>
</dbReference>
<dbReference type="GO" id="GO:0019150">
    <property type="term" value="F:D-ribulokinase activity"/>
    <property type="evidence" value="ECO:0007669"/>
    <property type="project" value="TreeGrafter"/>
</dbReference>
<comment type="caution">
    <text evidence="6">The sequence shown here is derived from an EMBL/GenBank/DDBJ whole genome shotgun (WGS) entry which is preliminary data.</text>
</comment>
<organism evidence="6 7">
    <name type="scientific">Rhizobium leucaenae</name>
    <dbReference type="NCBI Taxonomy" id="29450"/>
    <lineage>
        <taxon>Bacteria</taxon>
        <taxon>Pseudomonadati</taxon>
        <taxon>Pseudomonadota</taxon>
        <taxon>Alphaproteobacteria</taxon>
        <taxon>Hyphomicrobiales</taxon>
        <taxon>Rhizobiaceae</taxon>
        <taxon>Rhizobium/Agrobacterium group</taxon>
        <taxon>Rhizobium</taxon>
    </lineage>
</organism>
<evidence type="ECO:0000313" key="7">
    <source>
        <dbReference type="Proteomes" id="UP000543836"/>
    </source>
</evidence>
<dbReference type="PANTHER" id="PTHR43435">
    <property type="entry name" value="RIBULOKINASE"/>
    <property type="match status" value="1"/>
</dbReference>